<sequence length="85" mass="8896">MKCSTFFATIAVAFASVSALSVSPRDNQLAKRAPADILCWPACDGDGKQKSPPPTCAEGMDAGTIGEGCYKCCYGNDPNGPVHKR</sequence>
<dbReference type="Proteomes" id="UP000807025">
    <property type="component" value="Unassembled WGS sequence"/>
</dbReference>
<evidence type="ECO:0000313" key="2">
    <source>
        <dbReference type="EMBL" id="KAF9493687.1"/>
    </source>
</evidence>
<keyword evidence="3" id="KW-1185">Reference proteome</keyword>
<evidence type="ECO:0000256" key="1">
    <source>
        <dbReference type="SAM" id="SignalP"/>
    </source>
</evidence>
<proteinExistence type="predicted"/>
<organism evidence="2 3">
    <name type="scientific">Pleurotus eryngii</name>
    <name type="common">Boletus of the steppes</name>
    <dbReference type="NCBI Taxonomy" id="5323"/>
    <lineage>
        <taxon>Eukaryota</taxon>
        <taxon>Fungi</taxon>
        <taxon>Dikarya</taxon>
        <taxon>Basidiomycota</taxon>
        <taxon>Agaricomycotina</taxon>
        <taxon>Agaricomycetes</taxon>
        <taxon>Agaricomycetidae</taxon>
        <taxon>Agaricales</taxon>
        <taxon>Pleurotineae</taxon>
        <taxon>Pleurotaceae</taxon>
        <taxon>Pleurotus</taxon>
    </lineage>
</organism>
<dbReference type="EMBL" id="MU154582">
    <property type="protein sequence ID" value="KAF9493687.1"/>
    <property type="molecule type" value="Genomic_DNA"/>
</dbReference>
<name>A0A9P6D744_PLEER</name>
<dbReference type="AlphaFoldDB" id="A0A9P6D744"/>
<reference evidence="2" key="1">
    <citation type="submission" date="2020-11" db="EMBL/GenBank/DDBJ databases">
        <authorList>
            <consortium name="DOE Joint Genome Institute"/>
            <person name="Ahrendt S."/>
            <person name="Riley R."/>
            <person name="Andreopoulos W."/>
            <person name="Labutti K."/>
            <person name="Pangilinan J."/>
            <person name="Ruiz-Duenas F.J."/>
            <person name="Barrasa J.M."/>
            <person name="Sanchez-Garcia M."/>
            <person name="Camarero S."/>
            <person name="Miyauchi S."/>
            <person name="Serrano A."/>
            <person name="Linde D."/>
            <person name="Babiker R."/>
            <person name="Drula E."/>
            <person name="Ayuso-Fernandez I."/>
            <person name="Pacheco R."/>
            <person name="Padilla G."/>
            <person name="Ferreira P."/>
            <person name="Barriuso J."/>
            <person name="Kellner H."/>
            <person name="Castanera R."/>
            <person name="Alfaro M."/>
            <person name="Ramirez L."/>
            <person name="Pisabarro A.G."/>
            <person name="Kuo A."/>
            <person name="Tritt A."/>
            <person name="Lipzen A."/>
            <person name="He G."/>
            <person name="Yan M."/>
            <person name="Ng V."/>
            <person name="Cullen D."/>
            <person name="Martin F."/>
            <person name="Rosso M.-N."/>
            <person name="Henrissat B."/>
            <person name="Hibbett D."/>
            <person name="Martinez A.T."/>
            <person name="Grigoriev I.V."/>
        </authorList>
    </citation>
    <scope>NUCLEOTIDE SEQUENCE</scope>
    <source>
        <strain evidence="2">ATCC 90797</strain>
    </source>
</reference>
<keyword evidence="1" id="KW-0732">Signal</keyword>
<evidence type="ECO:0000313" key="3">
    <source>
        <dbReference type="Proteomes" id="UP000807025"/>
    </source>
</evidence>
<feature type="chain" id="PRO_5040374529" evidence="1">
    <location>
        <begin position="20"/>
        <end position="85"/>
    </location>
</feature>
<comment type="caution">
    <text evidence="2">The sequence shown here is derived from an EMBL/GenBank/DDBJ whole genome shotgun (WGS) entry which is preliminary data.</text>
</comment>
<accession>A0A9P6D744</accession>
<protein>
    <submittedName>
        <fullName evidence="2">Uncharacterized protein</fullName>
    </submittedName>
</protein>
<feature type="signal peptide" evidence="1">
    <location>
        <begin position="1"/>
        <end position="19"/>
    </location>
</feature>
<gene>
    <name evidence="2" type="ORF">BDN71DRAFT_1449918</name>
</gene>